<gene>
    <name evidence="4" type="ORF">SAMN02799615_00958</name>
</gene>
<sequence length="388" mass="41268">MAEEQGVEAAGLPPQGDSQMGTPTVSQVLKDSISVEDSIGLALTKIDEARRAAEAVLIDMNSKADALNLLSGTASSSAARVDAVQTTVEGQLKVVQAAQAESERLRGELAQAVAKANADVSGIDGLKSRGQSASDDVVRMAAEISSAKSTVDASSGAIAEALKTSQQASKDTKALADKASKLEAEILSYEQRLKKLIEESDQQLKTIVGLLPGATSAGLAHAFNSRAETFKMPQRRWQWVFIGSLFALIALGLTGLWHALTSQTVLSYDELVRLWLARFPVAAALLWLTLHSGRESALAKRLEEDYGYKSAISSSFEGFRQQMKEVGELAGEGSPLAKLCQDTLATVSNPPGRIYDRHKLTISPSQEISTIVAAVVATIKKESKKDDG</sequence>
<dbReference type="RefSeq" id="WP_143096454.1">
    <property type="nucleotide sequence ID" value="NZ_FONH01000002.1"/>
</dbReference>
<dbReference type="AlphaFoldDB" id="A0A1I2AB05"/>
<protein>
    <submittedName>
        <fullName evidence="4">Uncharacterized protein</fullName>
    </submittedName>
</protein>
<evidence type="ECO:0000313" key="4">
    <source>
        <dbReference type="EMBL" id="SFE40163.1"/>
    </source>
</evidence>
<dbReference type="Proteomes" id="UP000199477">
    <property type="component" value="Unassembled WGS sequence"/>
</dbReference>
<evidence type="ECO:0000256" key="1">
    <source>
        <dbReference type="SAM" id="Coils"/>
    </source>
</evidence>
<keyword evidence="3" id="KW-0472">Membrane</keyword>
<evidence type="ECO:0000256" key="3">
    <source>
        <dbReference type="SAM" id="Phobius"/>
    </source>
</evidence>
<keyword evidence="3" id="KW-0812">Transmembrane</keyword>
<keyword evidence="5" id="KW-1185">Reference proteome</keyword>
<accession>A0A1I2AB05</accession>
<keyword evidence="3" id="KW-1133">Transmembrane helix</keyword>
<reference evidence="5" key="1">
    <citation type="submission" date="2016-10" db="EMBL/GenBank/DDBJ databases">
        <authorList>
            <person name="Varghese N."/>
            <person name="Submissions S."/>
        </authorList>
    </citation>
    <scope>NUCLEOTIDE SEQUENCE [LARGE SCALE GENOMIC DNA]</scope>
    <source>
        <strain evidence="5">UNC178MFTsu3.1</strain>
    </source>
</reference>
<feature type="transmembrane region" description="Helical" evidence="3">
    <location>
        <begin position="239"/>
        <end position="260"/>
    </location>
</feature>
<keyword evidence="1" id="KW-0175">Coiled coil</keyword>
<dbReference type="EMBL" id="FONH01000002">
    <property type="protein sequence ID" value="SFE40163.1"/>
    <property type="molecule type" value="Genomic_DNA"/>
</dbReference>
<organism evidence="4 5">
    <name type="scientific">Dyella marensis</name>
    <dbReference type="NCBI Taxonomy" id="500610"/>
    <lineage>
        <taxon>Bacteria</taxon>
        <taxon>Pseudomonadati</taxon>
        <taxon>Pseudomonadota</taxon>
        <taxon>Gammaproteobacteria</taxon>
        <taxon>Lysobacterales</taxon>
        <taxon>Rhodanobacteraceae</taxon>
        <taxon>Dyella</taxon>
    </lineage>
</organism>
<name>A0A1I2AB05_9GAMM</name>
<proteinExistence type="predicted"/>
<feature type="region of interest" description="Disordered" evidence="2">
    <location>
        <begin position="1"/>
        <end position="23"/>
    </location>
</feature>
<feature type="transmembrane region" description="Helical" evidence="3">
    <location>
        <begin position="272"/>
        <end position="290"/>
    </location>
</feature>
<feature type="coiled-coil region" evidence="1">
    <location>
        <begin position="165"/>
        <end position="206"/>
    </location>
</feature>
<evidence type="ECO:0000256" key="2">
    <source>
        <dbReference type="SAM" id="MobiDB-lite"/>
    </source>
</evidence>
<evidence type="ECO:0000313" key="5">
    <source>
        <dbReference type="Proteomes" id="UP000199477"/>
    </source>
</evidence>